<evidence type="ECO:0000313" key="3">
    <source>
        <dbReference type="EMBL" id="GHB75642.1"/>
    </source>
</evidence>
<dbReference type="EMBL" id="BMXF01000003">
    <property type="protein sequence ID" value="GHB75642.1"/>
    <property type="molecule type" value="Genomic_DNA"/>
</dbReference>
<dbReference type="InterPro" id="IPR017937">
    <property type="entry name" value="Thioredoxin_CS"/>
</dbReference>
<dbReference type="AlphaFoldDB" id="A0A8J3G9T1"/>
<dbReference type="PROSITE" id="PS00194">
    <property type="entry name" value="THIOREDOXIN_1"/>
    <property type="match status" value="1"/>
</dbReference>
<keyword evidence="1" id="KW-0676">Redox-active center</keyword>
<dbReference type="InterPro" id="IPR013766">
    <property type="entry name" value="Thioredoxin_domain"/>
</dbReference>
<organism evidence="3 4">
    <name type="scientific">Persicitalea jodogahamensis</name>
    <dbReference type="NCBI Taxonomy" id="402147"/>
    <lineage>
        <taxon>Bacteria</taxon>
        <taxon>Pseudomonadati</taxon>
        <taxon>Bacteroidota</taxon>
        <taxon>Cytophagia</taxon>
        <taxon>Cytophagales</taxon>
        <taxon>Spirosomataceae</taxon>
        <taxon>Persicitalea</taxon>
    </lineage>
</organism>
<comment type="caution">
    <text evidence="3">The sequence shown here is derived from an EMBL/GenBank/DDBJ whole genome shotgun (WGS) entry which is preliminary data.</text>
</comment>
<name>A0A8J3G9T1_9BACT</name>
<dbReference type="PROSITE" id="PS51352">
    <property type="entry name" value="THIOREDOXIN_2"/>
    <property type="match status" value="1"/>
</dbReference>
<dbReference type="Gene3D" id="3.40.30.10">
    <property type="entry name" value="Glutaredoxin"/>
    <property type="match status" value="1"/>
</dbReference>
<keyword evidence="4" id="KW-1185">Reference proteome</keyword>
<protein>
    <recommendedName>
        <fullName evidence="2">Thioredoxin domain-containing protein</fullName>
    </recommendedName>
</protein>
<dbReference type="RefSeq" id="WP_189565509.1">
    <property type="nucleotide sequence ID" value="NZ_BMXF01000003.1"/>
</dbReference>
<evidence type="ECO:0000313" key="4">
    <source>
        <dbReference type="Proteomes" id="UP000598271"/>
    </source>
</evidence>
<accession>A0A8J3G9T1</accession>
<dbReference type="Proteomes" id="UP000598271">
    <property type="component" value="Unassembled WGS sequence"/>
</dbReference>
<evidence type="ECO:0000256" key="1">
    <source>
        <dbReference type="ARBA" id="ARBA00023284"/>
    </source>
</evidence>
<dbReference type="InterPro" id="IPR036249">
    <property type="entry name" value="Thioredoxin-like_sf"/>
</dbReference>
<sequence>MFSDLNKNITIQLLSLLMVLIVGTSGTLLAQGIQFQEKDIDQLAVEAKKQGKLVFVEMYLKGCPHCEALAPVLEENKVGEFFNPKFVSAKYEANAPLSKALQEKKKLHYPEFPLFFFFNADGELIHQASPSDKPTRPEFIEEVIRHANEALSPATRTSSYATRYQNGERNLDFLINYAKYAKTTRDTAQSIALATEFGKIFVRPDDLESTYGFYVISRFINDFQNPMAQYFFQHLDTYRSRHGARPAQDAGENILFQSLYGKGSDKLSSKEITAMRQALESLGVAPNIASMRTILKELEAYFREKNTAAATARFDEYQAGNLLRTTDYAYLMRFFNDKAPDPAYAEKLIGWTDKAIKAVNTYDQNKPEVAELYREQSEAYFRLGKKEEGKKAAEKALAIAKLAKDKPDSYEKQLAKFSN</sequence>
<reference evidence="3 4" key="1">
    <citation type="journal article" date="2014" name="Int. J. Syst. Evol. Microbiol.">
        <title>Complete genome sequence of Corynebacterium casei LMG S-19264T (=DSM 44701T), isolated from a smear-ripened cheese.</title>
        <authorList>
            <consortium name="US DOE Joint Genome Institute (JGI-PGF)"/>
            <person name="Walter F."/>
            <person name="Albersmeier A."/>
            <person name="Kalinowski J."/>
            <person name="Ruckert C."/>
        </authorList>
    </citation>
    <scope>NUCLEOTIDE SEQUENCE [LARGE SCALE GENOMIC DNA]</scope>
    <source>
        <strain evidence="3 4">KCTC 12866</strain>
    </source>
</reference>
<evidence type="ECO:0000259" key="2">
    <source>
        <dbReference type="PROSITE" id="PS51352"/>
    </source>
</evidence>
<gene>
    <name evidence="3" type="ORF">GCM10007390_31780</name>
</gene>
<proteinExistence type="predicted"/>
<feature type="domain" description="Thioredoxin" evidence="2">
    <location>
        <begin position="26"/>
        <end position="152"/>
    </location>
</feature>
<dbReference type="SUPFAM" id="SSF52833">
    <property type="entry name" value="Thioredoxin-like"/>
    <property type="match status" value="1"/>
</dbReference>